<evidence type="ECO:0000313" key="2">
    <source>
        <dbReference type="Proteomes" id="UP000826300"/>
    </source>
</evidence>
<proteinExistence type="predicted"/>
<protein>
    <submittedName>
        <fullName evidence="1">Uncharacterized protein</fullName>
    </submittedName>
</protein>
<reference evidence="1" key="1">
    <citation type="submission" date="2021-02" db="EMBL/GenBank/DDBJ databases">
        <title>Rhodobacter shimadae sp. nov., an aerobic anoxygenic phototrophic bacterium isolated from a hot spring.</title>
        <authorList>
            <person name="Muramatsu S."/>
            <person name="Haruta S."/>
            <person name="Hirose S."/>
            <person name="Hanada S."/>
        </authorList>
    </citation>
    <scope>NUCLEOTIDE SEQUENCE</scope>
    <source>
        <strain evidence="1">N10</strain>
    </source>
</reference>
<evidence type="ECO:0000313" key="1">
    <source>
        <dbReference type="EMBL" id="QYZ71224.1"/>
    </source>
</evidence>
<dbReference type="EMBL" id="CP069370">
    <property type="protein sequence ID" value="QYZ71224.1"/>
    <property type="molecule type" value="Genomic_DNA"/>
</dbReference>
<dbReference type="Proteomes" id="UP000826300">
    <property type="component" value="Chromosome"/>
</dbReference>
<dbReference type="AlphaFoldDB" id="A0A8G0ZVI0"/>
<accession>A0A8G0ZVI0</accession>
<name>A0A8G0ZVI0_9RHOB</name>
<keyword evidence="2" id="KW-1185">Reference proteome</keyword>
<dbReference type="RefSeq" id="WP_220663637.1">
    <property type="nucleotide sequence ID" value="NZ_CP069370.1"/>
</dbReference>
<gene>
    <name evidence="1" type="ORF">JO391_06885</name>
</gene>
<sequence>MPGVPFELGFSFANTPISGSDAYTDGYARSDLTSPFWSDGGGNSAANGLNGAWDFGDVVFGSDGVGGTMAGGSTPITGLVRDIAVGVAVALLAKYLWGKIR</sequence>
<dbReference type="KEGG" id="nsm:JO391_06885"/>
<organism evidence="1 2">
    <name type="scientific">Neotabrizicola shimadae</name>
    <dbReference type="NCBI Taxonomy" id="2807096"/>
    <lineage>
        <taxon>Bacteria</taxon>
        <taxon>Pseudomonadati</taxon>
        <taxon>Pseudomonadota</taxon>
        <taxon>Alphaproteobacteria</taxon>
        <taxon>Rhodobacterales</taxon>
        <taxon>Paracoccaceae</taxon>
        <taxon>Neotabrizicola</taxon>
    </lineage>
</organism>